<gene>
    <name evidence="1" type="ORF">ACFFGV_16555</name>
</gene>
<reference evidence="1 2" key="1">
    <citation type="submission" date="2024-09" db="EMBL/GenBank/DDBJ databases">
        <authorList>
            <person name="Sun Q."/>
            <person name="Mori K."/>
        </authorList>
    </citation>
    <scope>NUCLEOTIDE SEQUENCE [LARGE SCALE GENOMIC DNA]</scope>
    <source>
        <strain evidence="1 2">NCAIM B.02529</strain>
    </source>
</reference>
<protein>
    <submittedName>
        <fullName evidence="1">AimR family lysis-lysogeny pheromone receptor</fullName>
    </submittedName>
</protein>
<keyword evidence="1" id="KW-0675">Receptor</keyword>
<dbReference type="EMBL" id="JBHLTP010000013">
    <property type="protein sequence ID" value="MFC0525194.1"/>
    <property type="molecule type" value="Genomic_DNA"/>
</dbReference>
<dbReference type="InterPro" id="IPR047705">
    <property type="entry name" value="AimR-like"/>
</dbReference>
<evidence type="ECO:0000313" key="1">
    <source>
        <dbReference type="EMBL" id="MFC0525194.1"/>
    </source>
</evidence>
<comment type="caution">
    <text evidence="1">The sequence shown here is derived from an EMBL/GenBank/DDBJ whole genome shotgun (WGS) entry which is preliminary data.</text>
</comment>
<name>A0ABV6LSF4_9BACI</name>
<accession>A0ABV6LSF4</accession>
<sequence length="382" mass="45071">MNYVIFLVFVFFCLFLSIDELVEELRKIQEKGDQALMSKELNTVLKPLLQSGEEPSLFTLYQALQIEYEMGRVLSLVKEYCLQTVSEHNKIVGMEFLYMNDFLKELEQAIEDNLQSQQSSNQNWAKVYDLILKRRRQQIDPFEILKRLRKIKTEDNALLTMISFMKIYVHLDLTQYNEVGNYIDDITEGMEAFEDPLFKKYYQERLDDFWMFYYLFRNELILCRKHGFRLLNQSKNPYKLSTTHIVIGHSYARENYEQSIYHFYRAKDLAVTFNQQMAKQIINQNIPFVSALNGIYEGITTDDEAEQAHLAIAAGRADEAIKTLEGFTNRTPFQEYYLGKAKQSEFHLKLAYRQFKQSGNFFIAKLPLLELERLKEKGAASF</sequence>
<organism evidence="1 2">
    <name type="scientific">Pontibacillus salicampi</name>
    <dbReference type="NCBI Taxonomy" id="1449801"/>
    <lineage>
        <taxon>Bacteria</taxon>
        <taxon>Bacillati</taxon>
        <taxon>Bacillota</taxon>
        <taxon>Bacilli</taxon>
        <taxon>Bacillales</taxon>
        <taxon>Bacillaceae</taxon>
        <taxon>Pontibacillus</taxon>
    </lineage>
</organism>
<dbReference type="NCBIfam" id="NF038310">
    <property type="entry name" value="lysogeny_AimR"/>
    <property type="match status" value="1"/>
</dbReference>
<proteinExistence type="predicted"/>
<evidence type="ECO:0000313" key="2">
    <source>
        <dbReference type="Proteomes" id="UP001589836"/>
    </source>
</evidence>
<keyword evidence="2" id="KW-1185">Reference proteome</keyword>
<dbReference type="Pfam" id="PF22871">
    <property type="entry name" value="AimR"/>
    <property type="match status" value="1"/>
</dbReference>
<dbReference type="Proteomes" id="UP001589836">
    <property type="component" value="Unassembled WGS sequence"/>
</dbReference>